<dbReference type="AlphaFoldDB" id="A0AAN7Z3X9"/>
<proteinExistence type="predicted"/>
<reference evidence="1 2" key="1">
    <citation type="submission" date="2023-10" db="EMBL/GenBank/DDBJ databases">
        <title>Draft genome sequence of Xylaria bambusicola isolate GMP-LS, the root and basal stem rot pathogen of sugarcane in Indonesia.</title>
        <authorList>
            <person name="Selvaraj P."/>
            <person name="Muralishankar V."/>
            <person name="Muruganantham S."/>
            <person name="Sp S."/>
            <person name="Haryani S."/>
            <person name="Lau K.J.X."/>
            <person name="Naqvi N.I."/>
        </authorList>
    </citation>
    <scope>NUCLEOTIDE SEQUENCE [LARGE SCALE GENOMIC DNA]</scope>
    <source>
        <strain evidence="1">GMP-LS</strain>
    </source>
</reference>
<sequence>MPVERSLVCMRSANKANINSEKKLRKTKLIPMTLRKPRVTDDDQINAVVYASVNQALNIRRWYDHEDYHTLLELKLF</sequence>
<accession>A0AAN7Z3X9</accession>
<protein>
    <submittedName>
        <fullName evidence="1">Uncharacterized protein</fullName>
    </submittedName>
</protein>
<keyword evidence="2" id="KW-1185">Reference proteome</keyword>
<gene>
    <name evidence="1" type="ORF">RRF57_003952</name>
</gene>
<evidence type="ECO:0000313" key="1">
    <source>
        <dbReference type="EMBL" id="KAK5628237.1"/>
    </source>
</evidence>
<evidence type="ECO:0000313" key="2">
    <source>
        <dbReference type="Proteomes" id="UP001305414"/>
    </source>
</evidence>
<name>A0AAN7Z3X9_9PEZI</name>
<organism evidence="1 2">
    <name type="scientific">Xylaria bambusicola</name>
    <dbReference type="NCBI Taxonomy" id="326684"/>
    <lineage>
        <taxon>Eukaryota</taxon>
        <taxon>Fungi</taxon>
        <taxon>Dikarya</taxon>
        <taxon>Ascomycota</taxon>
        <taxon>Pezizomycotina</taxon>
        <taxon>Sordariomycetes</taxon>
        <taxon>Xylariomycetidae</taxon>
        <taxon>Xylariales</taxon>
        <taxon>Xylariaceae</taxon>
        <taxon>Xylaria</taxon>
    </lineage>
</organism>
<dbReference type="Proteomes" id="UP001305414">
    <property type="component" value="Unassembled WGS sequence"/>
</dbReference>
<comment type="caution">
    <text evidence="1">The sequence shown here is derived from an EMBL/GenBank/DDBJ whole genome shotgun (WGS) entry which is preliminary data.</text>
</comment>
<dbReference type="EMBL" id="JAWHQM010000008">
    <property type="protein sequence ID" value="KAK5628237.1"/>
    <property type="molecule type" value="Genomic_DNA"/>
</dbReference>